<protein>
    <submittedName>
        <fullName evidence="2">Uncharacterized protein</fullName>
    </submittedName>
</protein>
<dbReference type="AlphaFoldDB" id="A0A6L9MGL6"/>
<reference evidence="2 3" key="1">
    <citation type="submission" date="2020-01" db="EMBL/GenBank/DDBJ databases">
        <title>Genomes of bacteria type strains.</title>
        <authorList>
            <person name="Chen J."/>
            <person name="Zhu S."/>
            <person name="Chen J."/>
        </authorList>
    </citation>
    <scope>NUCLEOTIDE SEQUENCE [LARGE SCALE GENOMIC DNA]</scope>
    <source>
        <strain evidence="2 3">KCTC 52919</strain>
    </source>
</reference>
<accession>A0A6L9MGL6</accession>
<evidence type="ECO:0000313" key="3">
    <source>
        <dbReference type="Proteomes" id="UP000476332"/>
    </source>
</evidence>
<evidence type="ECO:0000256" key="1">
    <source>
        <dbReference type="SAM" id="Phobius"/>
    </source>
</evidence>
<organism evidence="2 3">
    <name type="scientific">Aurantimonas aggregata</name>
    <dbReference type="NCBI Taxonomy" id="2047720"/>
    <lineage>
        <taxon>Bacteria</taxon>
        <taxon>Pseudomonadati</taxon>
        <taxon>Pseudomonadota</taxon>
        <taxon>Alphaproteobacteria</taxon>
        <taxon>Hyphomicrobiales</taxon>
        <taxon>Aurantimonadaceae</taxon>
        <taxon>Aurantimonas</taxon>
    </lineage>
</organism>
<sequence length="178" mass="19486">MAVAIYEVSNMKIAAQEAGTLERIAIARARSRKPAGGGSLATPSEWKTCIMPPGIDGLPDWAISLFYVCAAIGAAFVMVRSMMKGAGKVTDGNAADRAVTAISSVQPYSDRITQDALITAIGDLHETIIKFHETVRLMADRLDRDRDERKLREDLQQEHDLSDLKNIIQSMRKDQAKG</sequence>
<dbReference type="EMBL" id="JAAAMJ010000004">
    <property type="protein sequence ID" value="NDV86826.1"/>
    <property type="molecule type" value="Genomic_DNA"/>
</dbReference>
<keyword evidence="1" id="KW-0472">Membrane</keyword>
<evidence type="ECO:0000313" key="2">
    <source>
        <dbReference type="EMBL" id="NDV86826.1"/>
    </source>
</evidence>
<dbReference type="RefSeq" id="WP_163043559.1">
    <property type="nucleotide sequence ID" value="NZ_JAAAMJ010000004.1"/>
</dbReference>
<keyword evidence="1" id="KW-1133">Transmembrane helix</keyword>
<name>A0A6L9MGL6_9HYPH</name>
<gene>
    <name evidence="2" type="ORF">GTW51_08935</name>
</gene>
<dbReference type="Proteomes" id="UP000476332">
    <property type="component" value="Unassembled WGS sequence"/>
</dbReference>
<comment type="caution">
    <text evidence="2">The sequence shown here is derived from an EMBL/GenBank/DDBJ whole genome shotgun (WGS) entry which is preliminary data.</text>
</comment>
<feature type="transmembrane region" description="Helical" evidence="1">
    <location>
        <begin position="61"/>
        <end position="79"/>
    </location>
</feature>
<keyword evidence="3" id="KW-1185">Reference proteome</keyword>
<proteinExistence type="predicted"/>
<keyword evidence="1" id="KW-0812">Transmembrane</keyword>